<dbReference type="EC" id="2.5.1.145" evidence="7"/>
<dbReference type="GO" id="GO:0005886">
    <property type="term" value="C:plasma membrane"/>
    <property type="evidence" value="ECO:0007669"/>
    <property type="project" value="UniProtKB-SubCell"/>
</dbReference>
<protein>
    <recommendedName>
        <fullName evidence="7">Phosphatidylglycerol--prolipoprotein diacylglyceryl transferase</fullName>
        <ecNumber evidence="7">2.5.1.145</ecNumber>
    </recommendedName>
</protein>
<keyword evidence="2 7" id="KW-1003">Cell membrane</keyword>
<keyword evidence="3 7" id="KW-0808">Transferase</keyword>
<evidence type="ECO:0000256" key="8">
    <source>
        <dbReference type="SAM" id="MobiDB-lite"/>
    </source>
</evidence>
<feature type="transmembrane region" description="Helical" evidence="7">
    <location>
        <begin position="135"/>
        <end position="155"/>
    </location>
</feature>
<feature type="transmembrane region" description="Helical" evidence="7">
    <location>
        <begin position="12"/>
        <end position="32"/>
    </location>
</feature>
<comment type="subcellular location">
    <subcellularLocation>
        <location evidence="7">Cell membrane</location>
        <topology evidence="7">Multi-pass membrane protein</topology>
    </subcellularLocation>
</comment>
<sequence>MIPSFSFLGKTFAIYPVLALIGIFVSGIYACRTAKKRGYDDNDMIVFLLISGIGVLLGMHLLYGVTNLPLLQKLLHTPGVISSWKDFLDVVVSIFGGSVFYGGLLGGIAAGYLYGKNRKLDLSAWSDMIAPVVPLFHVFGRIGCFLGGCCYGAESPVGFVYRYSPVPEANGVVRFPIQLVEAFWNLLLFLVLSHLLRKNRFSGRLFCGYLLAYAPARFLLEFWRGDTLRGSWLGLSTSQWVSLLVIAGALLVLFRQTARQSVHSPAAAESVGTETPTPSSAKRPE</sequence>
<keyword evidence="6 7" id="KW-0472">Membrane</keyword>
<dbReference type="GO" id="GO:0008961">
    <property type="term" value="F:phosphatidylglycerol-prolipoprotein diacylglyceryl transferase activity"/>
    <property type="evidence" value="ECO:0007669"/>
    <property type="project" value="UniProtKB-UniRule"/>
</dbReference>
<name>A0A926D817_9FIRM</name>
<dbReference type="Pfam" id="PF01790">
    <property type="entry name" value="LGT"/>
    <property type="match status" value="1"/>
</dbReference>
<comment type="similarity">
    <text evidence="1 7">Belongs to the Lgt family.</text>
</comment>
<evidence type="ECO:0000256" key="7">
    <source>
        <dbReference type="HAMAP-Rule" id="MF_01147"/>
    </source>
</evidence>
<dbReference type="InterPro" id="IPR001640">
    <property type="entry name" value="Lgt"/>
</dbReference>
<evidence type="ECO:0000256" key="1">
    <source>
        <dbReference type="ARBA" id="ARBA00007150"/>
    </source>
</evidence>
<proteinExistence type="inferred from homology"/>
<gene>
    <name evidence="7" type="primary">lgt</name>
    <name evidence="9" type="ORF">IAG03_03265</name>
</gene>
<evidence type="ECO:0000313" key="10">
    <source>
        <dbReference type="Proteomes" id="UP000651482"/>
    </source>
</evidence>
<feature type="transmembrane region" description="Helical" evidence="7">
    <location>
        <begin position="232"/>
        <end position="254"/>
    </location>
</feature>
<keyword evidence="5 7" id="KW-1133">Transmembrane helix</keyword>
<feature type="binding site" evidence="7">
    <location>
        <position position="141"/>
    </location>
    <ligand>
        <name>a 1,2-diacyl-sn-glycero-3-phospho-(1'-sn-glycerol)</name>
        <dbReference type="ChEBI" id="CHEBI:64716"/>
    </ligand>
</feature>
<evidence type="ECO:0000313" key="9">
    <source>
        <dbReference type="EMBL" id="MBC8533037.1"/>
    </source>
</evidence>
<dbReference type="RefSeq" id="WP_249318332.1">
    <property type="nucleotide sequence ID" value="NZ_JACRSN010000003.1"/>
</dbReference>
<dbReference type="HAMAP" id="MF_01147">
    <property type="entry name" value="Lgt"/>
    <property type="match status" value="1"/>
</dbReference>
<dbReference type="GO" id="GO:0042158">
    <property type="term" value="P:lipoprotein biosynthetic process"/>
    <property type="evidence" value="ECO:0007669"/>
    <property type="project" value="UniProtKB-UniRule"/>
</dbReference>
<evidence type="ECO:0000256" key="4">
    <source>
        <dbReference type="ARBA" id="ARBA00022692"/>
    </source>
</evidence>
<dbReference type="PANTHER" id="PTHR30589:SF0">
    <property type="entry name" value="PHOSPHATIDYLGLYCEROL--PROLIPOPROTEIN DIACYLGLYCERYL TRANSFERASE"/>
    <property type="match status" value="1"/>
</dbReference>
<evidence type="ECO:0000256" key="2">
    <source>
        <dbReference type="ARBA" id="ARBA00022475"/>
    </source>
</evidence>
<evidence type="ECO:0000256" key="5">
    <source>
        <dbReference type="ARBA" id="ARBA00022989"/>
    </source>
</evidence>
<evidence type="ECO:0000256" key="6">
    <source>
        <dbReference type="ARBA" id="ARBA00023136"/>
    </source>
</evidence>
<feature type="transmembrane region" description="Helical" evidence="7">
    <location>
        <begin position="44"/>
        <end position="65"/>
    </location>
</feature>
<comment type="caution">
    <text evidence="9">The sequence shown here is derived from an EMBL/GenBank/DDBJ whole genome shotgun (WGS) entry which is preliminary data.</text>
</comment>
<feature type="transmembrane region" description="Helical" evidence="7">
    <location>
        <begin position="90"/>
        <end position="114"/>
    </location>
</feature>
<keyword evidence="10" id="KW-1185">Reference proteome</keyword>
<organism evidence="9 10">
    <name type="scientific">Yeguia hominis</name>
    <dbReference type="NCBI Taxonomy" id="2763662"/>
    <lineage>
        <taxon>Bacteria</taxon>
        <taxon>Bacillati</taxon>
        <taxon>Bacillota</taxon>
        <taxon>Clostridia</taxon>
        <taxon>Eubacteriales</taxon>
        <taxon>Yeguiaceae</taxon>
        <taxon>Yeguia</taxon>
    </lineage>
</organism>
<keyword evidence="4 7" id="KW-0812">Transmembrane</keyword>
<comment type="pathway">
    <text evidence="7">Protein modification; lipoprotein biosynthesis (diacylglyceryl transfer).</text>
</comment>
<comment type="function">
    <text evidence="7">Catalyzes the transfer of the diacylglyceryl group from phosphatidylglycerol to the sulfhydryl group of the N-terminal cysteine of a prolipoprotein, the first step in the formation of mature lipoproteins.</text>
</comment>
<dbReference type="EMBL" id="JACRSN010000003">
    <property type="protein sequence ID" value="MBC8533037.1"/>
    <property type="molecule type" value="Genomic_DNA"/>
</dbReference>
<accession>A0A926D817</accession>
<evidence type="ECO:0000256" key="3">
    <source>
        <dbReference type="ARBA" id="ARBA00022679"/>
    </source>
</evidence>
<feature type="compositionally biased region" description="Polar residues" evidence="8">
    <location>
        <begin position="272"/>
        <end position="285"/>
    </location>
</feature>
<dbReference type="Proteomes" id="UP000651482">
    <property type="component" value="Unassembled WGS sequence"/>
</dbReference>
<reference evidence="9" key="1">
    <citation type="submission" date="2020-08" db="EMBL/GenBank/DDBJ databases">
        <title>Genome public.</title>
        <authorList>
            <person name="Liu C."/>
            <person name="Sun Q."/>
        </authorList>
    </citation>
    <scope>NUCLEOTIDE SEQUENCE</scope>
    <source>
        <strain evidence="9">NSJ-40</strain>
    </source>
</reference>
<dbReference type="AlphaFoldDB" id="A0A926D817"/>
<feature type="transmembrane region" description="Helical" evidence="7">
    <location>
        <begin position="203"/>
        <end position="220"/>
    </location>
</feature>
<dbReference type="PANTHER" id="PTHR30589">
    <property type="entry name" value="PROLIPOPROTEIN DIACYLGLYCERYL TRANSFERASE"/>
    <property type="match status" value="1"/>
</dbReference>
<comment type="catalytic activity">
    <reaction evidence="7">
        <text>L-cysteinyl-[prolipoprotein] + a 1,2-diacyl-sn-glycero-3-phospho-(1'-sn-glycerol) = an S-1,2-diacyl-sn-glyceryl-L-cysteinyl-[prolipoprotein] + sn-glycerol 1-phosphate + H(+)</text>
        <dbReference type="Rhea" id="RHEA:56712"/>
        <dbReference type="Rhea" id="RHEA-COMP:14679"/>
        <dbReference type="Rhea" id="RHEA-COMP:14680"/>
        <dbReference type="ChEBI" id="CHEBI:15378"/>
        <dbReference type="ChEBI" id="CHEBI:29950"/>
        <dbReference type="ChEBI" id="CHEBI:57685"/>
        <dbReference type="ChEBI" id="CHEBI:64716"/>
        <dbReference type="ChEBI" id="CHEBI:140658"/>
        <dbReference type="EC" id="2.5.1.145"/>
    </reaction>
</comment>
<feature type="region of interest" description="Disordered" evidence="8">
    <location>
        <begin position="265"/>
        <end position="285"/>
    </location>
</feature>
<feature type="transmembrane region" description="Helical" evidence="7">
    <location>
        <begin position="175"/>
        <end position="196"/>
    </location>
</feature>